<reference evidence="2" key="1">
    <citation type="journal article" date="2020" name="Nature">
        <title>Giant virus diversity and host interactions through global metagenomics.</title>
        <authorList>
            <person name="Schulz F."/>
            <person name="Roux S."/>
            <person name="Paez-Espino D."/>
            <person name="Jungbluth S."/>
            <person name="Walsh D.A."/>
            <person name="Denef V.J."/>
            <person name="McMahon K.D."/>
            <person name="Konstantinidis K.T."/>
            <person name="Eloe-Fadrosh E.A."/>
            <person name="Kyrpides N.C."/>
            <person name="Woyke T."/>
        </authorList>
    </citation>
    <scope>NUCLEOTIDE SEQUENCE</scope>
    <source>
        <strain evidence="2">GVMAG-M-3300027206-1</strain>
    </source>
</reference>
<sequence length="98" mass="11724">MLTRLLHIRPNIRTQAKKNDFIEPAEAPGEGRRRIPSDKENRDSALASREERPKEDEKPHPLKKFLMDVFKIKEIDYEKFNKENKWAIRPNKNKDNKE</sequence>
<dbReference type="AlphaFoldDB" id="A0A6C0JCD5"/>
<organism evidence="2">
    <name type="scientific">viral metagenome</name>
    <dbReference type="NCBI Taxonomy" id="1070528"/>
    <lineage>
        <taxon>unclassified sequences</taxon>
        <taxon>metagenomes</taxon>
        <taxon>organismal metagenomes</taxon>
    </lineage>
</organism>
<name>A0A6C0JCD5_9ZZZZ</name>
<proteinExistence type="predicted"/>
<evidence type="ECO:0000256" key="1">
    <source>
        <dbReference type="SAM" id="MobiDB-lite"/>
    </source>
</evidence>
<feature type="compositionally biased region" description="Basic and acidic residues" evidence="1">
    <location>
        <begin position="29"/>
        <end position="60"/>
    </location>
</feature>
<dbReference type="EMBL" id="MN740383">
    <property type="protein sequence ID" value="QHU03505.1"/>
    <property type="molecule type" value="Genomic_DNA"/>
</dbReference>
<protein>
    <submittedName>
        <fullName evidence="2">Uncharacterized protein</fullName>
    </submittedName>
</protein>
<feature type="region of interest" description="Disordered" evidence="1">
    <location>
        <begin position="16"/>
        <end position="63"/>
    </location>
</feature>
<evidence type="ECO:0000313" key="2">
    <source>
        <dbReference type="EMBL" id="QHU03505.1"/>
    </source>
</evidence>
<accession>A0A6C0JCD5</accession>